<comment type="caution">
    <text evidence="2">The sequence shown here is derived from an EMBL/GenBank/DDBJ whole genome shotgun (WGS) entry which is preliminary data.</text>
</comment>
<protein>
    <submittedName>
        <fullName evidence="2">Uncharacterized protein</fullName>
    </submittedName>
</protein>
<keyword evidence="3" id="KW-1185">Reference proteome</keyword>
<dbReference type="Proteomes" id="UP000230066">
    <property type="component" value="Unassembled WGS sequence"/>
</dbReference>
<dbReference type="EMBL" id="JXXN02016483">
    <property type="protein sequence ID" value="THD18092.1"/>
    <property type="molecule type" value="Genomic_DNA"/>
</dbReference>
<reference evidence="2" key="1">
    <citation type="submission" date="2019-03" db="EMBL/GenBank/DDBJ databases">
        <title>Improved annotation for the trematode Fasciola hepatica.</title>
        <authorList>
            <person name="Choi Y.-J."/>
            <person name="Martin J."/>
            <person name="Mitreva M."/>
        </authorList>
    </citation>
    <scope>NUCLEOTIDE SEQUENCE [LARGE SCALE GENOMIC DNA]</scope>
</reference>
<name>A0A4E0RM89_FASHE</name>
<gene>
    <name evidence="2" type="ORF">D915_010799</name>
</gene>
<evidence type="ECO:0000313" key="2">
    <source>
        <dbReference type="EMBL" id="THD18092.1"/>
    </source>
</evidence>
<sequence>MSNASHPHVFSGLTMNINQAFLPDVPCLLPQPGQTEVSSFVGQESEAASSLSSDVGLKGPPPERSLSVEAPEPPVEGTSGILMVASLCTDYHSAK</sequence>
<evidence type="ECO:0000313" key="3">
    <source>
        <dbReference type="Proteomes" id="UP000230066"/>
    </source>
</evidence>
<dbReference type="AlphaFoldDB" id="A0A4E0RM89"/>
<accession>A0A4E0RM89</accession>
<feature type="region of interest" description="Disordered" evidence="1">
    <location>
        <begin position="33"/>
        <end position="77"/>
    </location>
</feature>
<evidence type="ECO:0000256" key="1">
    <source>
        <dbReference type="SAM" id="MobiDB-lite"/>
    </source>
</evidence>
<organism evidence="2 3">
    <name type="scientific">Fasciola hepatica</name>
    <name type="common">Liver fluke</name>
    <dbReference type="NCBI Taxonomy" id="6192"/>
    <lineage>
        <taxon>Eukaryota</taxon>
        <taxon>Metazoa</taxon>
        <taxon>Spiralia</taxon>
        <taxon>Lophotrochozoa</taxon>
        <taxon>Platyhelminthes</taxon>
        <taxon>Trematoda</taxon>
        <taxon>Digenea</taxon>
        <taxon>Plagiorchiida</taxon>
        <taxon>Echinostomata</taxon>
        <taxon>Echinostomatoidea</taxon>
        <taxon>Fasciolidae</taxon>
        <taxon>Fasciola</taxon>
    </lineage>
</organism>
<proteinExistence type="predicted"/>
<feature type="compositionally biased region" description="Polar residues" evidence="1">
    <location>
        <begin position="33"/>
        <end position="53"/>
    </location>
</feature>